<dbReference type="AlphaFoldDB" id="A0A078MBJ3"/>
<dbReference type="PROSITE" id="PS51257">
    <property type="entry name" value="PROKAR_LIPOPROTEIN"/>
    <property type="match status" value="1"/>
</dbReference>
<dbReference type="PANTHER" id="PTHR30429:SF3">
    <property type="entry name" value="LIPOPROTEIN"/>
    <property type="match status" value="1"/>
</dbReference>
<evidence type="ECO:0000313" key="9">
    <source>
        <dbReference type="EMBL" id="CEA02071.1"/>
    </source>
</evidence>
<evidence type="ECO:0000256" key="3">
    <source>
        <dbReference type="ARBA" id="ARBA00023136"/>
    </source>
</evidence>
<evidence type="ECO:0000256" key="4">
    <source>
        <dbReference type="ARBA" id="ARBA00023139"/>
    </source>
</evidence>
<dbReference type="OrthoDB" id="9812878at2"/>
<keyword evidence="3" id="KW-0472">Membrane</keyword>
<dbReference type="EMBL" id="CCSE01000001">
    <property type="protein sequence ID" value="CEA02071.1"/>
    <property type="molecule type" value="Genomic_DNA"/>
</dbReference>
<dbReference type="Proteomes" id="UP000044136">
    <property type="component" value="Unassembled WGS sequence"/>
</dbReference>
<dbReference type="PANTHER" id="PTHR30429">
    <property type="entry name" value="D-METHIONINE-BINDING LIPOPROTEIN METQ"/>
    <property type="match status" value="1"/>
</dbReference>
<evidence type="ECO:0000256" key="1">
    <source>
        <dbReference type="ARBA" id="ARBA00004635"/>
    </source>
</evidence>
<dbReference type="Pfam" id="PF03180">
    <property type="entry name" value="Lipoprotein_9"/>
    <property type="match status" value="1"/>
</dbReference>
<dbReference type="Gene3D" id="3.40.190.10">
    <property type="entry name" value="Periplasmic binding protein-like II"/>
    <property type="match status" value="2"/>
</dbReference>
<proteinExistence type="inferred from homology"/>
<evidence type="ECO:0000256" key="5">
    <source>
        <dbReference type="ARBA" id="ARBA00023288"/>
    </source>
</evidence>
<dbReference type="RefSeq" id="WP_035810085.1">
    <property type="nucleotide sequence ID" value="NZ_CCSE01000001.1"/>
</dbReference>
<dbReference type="eggNOG" id="COG1464">
    <property type="taxonomic scope" value="Bacteria"/>
</dbReference>
<keyword evidence="5 6" id="KW-0449">Lipoprotein</keyword>
<feature type="lipid moiety-binding region" description="S-diacylglycerol cysteine" evidence="7">
    <location>
        <position position="20"/>
    </location>
</feature>
<evidence type="ECO:0000256" key="8">
    <source>
        <dbReference type="SAM" id="SignalP"/>
    </source>
</evidence>
<dbReference type="HOGENOM" id="CLU_067080_1_0_9"/>
<keyword evidence="2 8" id="KW-0732">Signal</keyword>
<name>A0A078MBJ3_9STAP</name>
<comment type="similarity">
    <text evidence="6">Belongs to the nlpA lipoprotein family.</text>
</comment>
<organism evidence="9 10">
    <name type="scientific">Jeotgalicoccus saudimassiliensis</name>
    <dbReference type="NCBI Taxonomy" id="1461582"/>
    <lineage>
        <taxon>Bacteria</taxon>
        <taxon>Bacillati</taxon>
        <taxon>Bacillota</taxon>
        <taxon>Bacilli</taxon>
        <taxon>Bacillales</taxon>
        <taxon>Staphylococcaceae</taxon>
        <taxon>Jeotgalicoccus</taxon>
    </lineage>
</organism>
<evidence type="ECO:0000313" key="10">
    <source>
        <dbReference type="Proteomes" id="UP000044136"/>
    </source>
</evidence>
<dbReference type="PIRSF" id="PIRSF002854">
    <property type="entry name" value="MetQ"/>
    <property type="match status" value="1"/>
</dbReference>
<dbReference type="STRING" id="1461582.BN1048_01590"/>
<feature type="chain" id="PRO_5039053471" description="Lipoprotein" evidence="8">
    <location>
        <begin position="20"/>
        <end position="272"/>
    </location>
</feature>
<evidence type="ECO:0000256" key="6">
    <source>
        <dbReference type="PIRNR" id="PIRNR002854"/>
    </source>
</evidence>
<dbReference type="SUPFAM" id="SSF53850">
    <property type="entry name" value="Periplasmic binding protein-like II"/>
    <property type="match status" value="1"/>
</dbReference>
<gene>
    <name evidence="9" type="primary">metQ_3</name>
    <name evidence="9" type="ORF">BN1048_01590</name>
</gene>
<feature type="signal peptide" evidence="8">
    <location>
        <begin position="1"/>
        <end position="19"/>
    </location>
</feature>
<evidence type="ECO:0000256" key="2">
    <source>
        <dbReference type="ARBA" id="ARBA00022729"/>
    </source>
</evidence>
<sequence length="272" mass="29629">MKKVVLFTSLLLISIILSACGDGGKEEVKIGISGTDTVVWDYVAEKAAKENIEIEIVSFNDYVQPNTALADGEIDLNSFQTVAYFDEFIEERNLDLVPIATTNLAPMGIYSDSLTDVNDIPDGGTIALPNDVSNQGRALMLLEDAGLITLVEDYDGLGSIENAVVENPNDYKFEEVAPAQIPRALGDVDLGIINNGIAKDAGLHPIHDSIYREDDTATDYVNIIASNAEDADNETYNRIAELYQEADTAEFIEEEYDGALIPTVLELSEIGW</sequence>
<keyword evidence="4" id="KW-0564">Palmitate</keyword>
<accession>A0A078MBJ3</accession>
<protein>
    <recommendedName>
        <fullName evidence="6">Lipoprotein</fullName>
    </recommendedName>
</protein>
<reference evidence="9 10" key="1">
    <citation type="submission" date="2014-07" db="EMBL/GenBank/DDBJ databases">
        <authorList>
            <person name="Urmite Genomes Urmite Genomes"/>
        </authorList>
    </citation>
    <scope>NUCLEOTIDE SEQUENCE [LARGE SCALE GENOMIC DNA]</scope>
    <source>
        <strain evidence="9 10">13MG44_air</strain>
    </source>
</reference>
<dbReference type="GO" id="GO:0016020">
    <property type="term" value="C:membrane"/>
    <property type="evidence" value="ECO:0007669"/>
    <property type="project" value="UniProtKB-SubCell"/>
</dbReference>
<keyword evidence="10" id="KW-1185">Reference proteome</keyword>
<evidence type="ECO:0000256" key="7">
    <source>
        <dbReference type="PIRSR" id="PIRSR002854-1"/>
    </source>
</evidence>
<comment type="subcellular location">
    <subcellularLocation>
        <location evidence="1">Membrane</location>
        <topology evidence="1">Lipid-anchor</topology>
    </subcellularLocation>
</comment>
<dbReference type="InterPro" id="IPR004872">
    <property type="entry name" value="Lipoprotein_NlpA"/>
</dbReference>